<accession>A0A8T1WLH5</accession>
<dbReference type="AlphaFoldDB" id="A0A8T1WLH5"/>
<feature type="region of interest" description="Disordered" evidence="1">
    <location>
        <begin position="1"/>
        <end position="101"/>
    </location>
</feature>
<evidence type="ECO:0000313" key="3">
    <source>
        <dbReference type="Proteomes" id="UP000693981"/>
    </source>
</evidence>
<comment type="caution">
    <text evidence="2">The sequence shown here is derived from an EMBL/GenBank/DDBJ whole genome shotgun (WGS) entry which is preliminary data.</text>
</comment>
<organism evidence="2 3">
    <name type="scientific">Phytophthora boehmeriae</name>
    <dbReference type="NCBI Taxonomy" id="109152"/>
    <lineage>
        <taxon>Eukaryota</taxon>
        <taxon>Sar</taxon>
        <taxon>Stramenopiles</taxon>
        <taxon>Oomycota</taxon>
        <taxon>Peronosporomycetes</taxon>
        <taxon>Peronosporales</taxon>
        <taxon>Peronosporaceae</taxon>
        <taxon>Phytophthora</taxon>
    </lineage>
</organism>
<feature type="compositionally biased region" description="Basic and acidic residues" evidence="1">
    <location>
        <begin position="15"/>
        <end position="28"/>
    </location>
</feature>
<feature type="compositionally biased region" description="Polar residues" evidence="1">
    <location>
        <begin position="68"/>
        <end position="87"/>
    </location>
</feature>
<sequence length="101" mass="11004">MSSDYAATLVRIRHDRSEDEHPDADTRSDGSQWSSFGQIPSDASDSLSFQMRSPESEQDDSDEDYAPSQASLSSLEGSHSPVSSVDTNDLEFPSDMESGIV</sequence>
<dbReference type="Proteomes" id="UP000693981">
    <property type="component" value="Unassembled WGS sequence"/>
</dbReference>
<evidence type="ECO:0000313" key="2">
    <source>
        <dbReference type="EMBL" id="KAG7394882.1"/>
    </source>
</evidence>
<evidence type="ECO:0000256" key="1">
    <source>
        <dbReference type="SAM" id="MobiDB-lite"/>
    </source>
</evidence>
<gene>
    <name evidence="2" type="primary">DNAJC21_1</name>
    <name evidence="2" type="ORF">PHYBOEH_004506</name>
</gene>
<dbReference type="OrthoDB" id="765884at2759"/>
<feature type="compositionally biased region" description="Acidic residues" evidence="1">
    <location>
        <begin position="56"/>
        <end position="65"/>
    </location>
</feature>
<reference evidence="2" key="1">
    <citation type="submission" date="2021-02" db="EMBL/GenBank/DDBJ databases">
        <authorList>
            <person name="Palmer J.M."/>
        </authorList>
    </citation>
    <scope>NUCLEOTIDE SEQUENCE</scope>
    <source>
        <strain evidence="2">SCRP23</strain>
    </source>
</reference>
<keyword evidence="3" id="KW-1185">Reference proteome</keyword>
<dbReference type="EMBL" id="JAGDFL010000238">
    <property type="protein sequence ID" value="KAG7394882.1"/>
    <property type="molecule type" value="Genomic_DNA"/>
</dbReference>
<name>A0A8T1WLH5_9STRA</name>
<feature type="compositionally biased region" description="Polar residues" evidence="1">
    <location>
        <begin position="29"/>
        <end position="51"/>
    </location>
</feature>
<protein>
    <submittedName>
        <fullName evidence="2">DnaJ sub C member 21</fullName>
    </submittedName>
</protein>
<proteinExistence type="predicted"/>